<feature type="region of interest" description="Disordered" evidence="7">
    <location>
        <begin position="2391"/>
        <end position="2414"/>
    </location>
</feature>
<feature type="transmembrane region" description="Helical" evidence="8">
    <location>
        <begin position="1794"/>
        <end position="1816"/>
    </location>
</feature>
<evidence type="ECO:0000259" key="10">
    <source>
        <dbReference type="PROSITE" id="PS50041"/>
    </source>
</evidence>
<evidence type="ECO:0000256" key="2">
    <source>
        <dbReference type="ARBA" id="ARBA00007200"/>
    </source>
</evidence>
<dbReference type="GO" id="GO:0016020">
    <property type="term" value="C:membrane"/>
    <property type="evidence" value="ECO:0007669"/>
    <property type="project" value="UniProtKB-SubCell"/>
</dbReference>
<feature type="compositionally biased region" description="Polar residues" evidence="7">
    <location>
        <begin position="1668"/>
        <end position="1698"/>
    </location>
</feature>
<name>A0A9W2YD03_BIOGL</name>
<feature type="region of interest" description="Disordered" evidence="7">
    <location>
        <begin position="1103"/>
        <end position="1122"/>
    </location>
</feature>
<dbReference type="GO" id="GO:0050982">
    <property type="term" value="P:detection of mechanical stimulus"/>
    <property type="evidence" value="ECO:0007669"/>
    <property type="project" value="TreeGrafter"/>
</dbReference>
<evidence type="ECO:0000256" key="7">
    <source>
        <dbReference type="SAM" id="MobiDB-lite"/>
    </source>
</evidence>
<evidence type="ECO:0000313" key="12">
    <source>
        <dbReference type="Proteomes" id="UP001165740"/>
    </source>
</evidence>
<feature type="region of interest" description="Disordered" evidence="7">
    <location>
        <begin position="2432"/>
        <end position="2484"/>
    </location>
</feature>
<feature type="region of interest" description="Disordered" evidence="7">
    <location>
        <begin position="1609"/>
        <end position="1698"/>
    </location>
</feature>
<evidence type="ECO:0000259" key="11">
    <source>
        <dbReference type="PROSITE" id="PS50095"/>
    </source>
</evidence>
<evidence type="ECO:0000256" key="1">
    <source>
        <dbReference type="ARBA" id="ARBA00004141"/>
    </source>
</evidence>
<comment type="similarity">
    <text evidence="2">Belongs to the polycystin family.</text>
</comment>
<keyword evidence="9" id="KW-0732">Signal</keyword>
<feature type="chain" id="PRO_5040845911" evidence="9">
    <location>
        <begin position="21"/>
        <end position="2484"/>
    </location>
</feature>
<dbReference type="SUPFAM" id="SSF49723">
    <property type="entry name" value="Lipase/lipooxygenase domain (PLAT/LH2 domain)"/>
    <property type="match status" value="1"/>
</dbReference>
<dbReference type="PANTHER" id="PTHR10877">
    <property type="entry name" value="POLYCYSTIN FAMILY MEMBER"/>
    <property type="match status" value="1"/>
</dbReference>
<evidence type="ECO:0000256" key="8">
    <source>
        <dbReference type="SAM" id="Phobius"/>
    </source>
</evidence>
<feature type="compositionally biased region" description="Acidic residues" evidence="7">
    <location>
        <begin position="2399"/>
        <end position="2410"/>
    </location>
</feature>
<feature type="transmembrane region" description="Helical" evidence="8">
    <location>
        <begin position="2332"/>
        <end position="2355"/>
    </location>
</feature>
<feature type="transmembrane region" description="Helical" evidence="8">
    <location>
        <begin position="1562"/>
        <end position="1584"/>
    </location>
</feature>
<sequence length="2484" mass="285417">MSALGPVLAYFFLLFKLCTSLSDYRLGTLNRKGKIGDTFQFGIRLHPDLFKNSDDKTFQIQLFDKKDSRVIYNCANGPEDEEDYPVELPDGTSTLIDAPQSFTRIRLFQFTLFSPGSYGISIKPTIDTVNKKSQFSKKDKIQKIQRRQARPGGLNQTKLNEDIQTETVIVENEEANIQPNDCILNETFTVNSEEARSDHARATVVDPLDHIILKRKCVVKTCTGRGEIKNTWTIERIQSTSYQIGNTEVCTNYRKIARVNLAKLISLRTRQSLKVNMSLPSLIIQPSLLATDQYYVCLVLMKVKYTRRVCSVFEIKASDVTEDDLQLRVTPKQESFTWTQNSDILINATETILISETVESGYLLQPSIRFNWTCQSTGTMCETIMNYNKYESLTSIRTSIYRARKEEKLMLIKHDWMVIGETVTITCNITADPSKKKILFKTFQKQISFYTNFKHIRDPQITIRCLANCWWYVVPQISVLLAVLCQECEDLTLSETQISWSISVPTVKITGQGTLYLVISNLKASDLQEFLVTLNIIYIQPDSKIPKEVNVTRRFVIPSSMEPSDVDTIKTISEPDKIIPGQPPSTVDLDVTLNKKGRSYHYPIIYFIKVYGNDLDETTAFDEDKEDDTCSVGETPVPADHSCAKLSPFSSWQASLDGCTASNEFARLVVITSATKNNNLLNLAAQVKKAWIGLKVKGQKQYWIGGAVSSYENFNAEWYSSNETEEMMCVYIEASGKWGVSECDVALDGICEYYPFRKERLYYALITPTVPTDMLIESGGRNKIAVLAESATGTYFLEREALYEPLQRDDLSLDVIINLMSEEKNNDLMYMAYITARLRHLKDSEKETLIPMLLNELSTERDNINFGNFHLVLVCLERIIKNINLNLINLNKAHELLSYVVEQQFQVLIHATLNRVLTNYEINILDNIVQVFLALKQVGLLPSGPEELIISEGLMNTLDSILRLVAGDQIKGYPEMDKRSLTNSEVFTTWIDSSSRNVVEVDFLFHYLYMDMEIFYQGVNLFSLDPFLNIAVYTSFWSLLPNEQGGAIIDLPLLVISVEQKLPTQYALEKFVPDRYDIRFKHDHVIEQKDRYFFNMRTYLDQSETDQETPKQTDQVQTGSNSFSDSDCLLIKVDISQHYSTMLHITGLEKMKMEVRASLYNSYAETLDIINEPPMILPRNETTYKNMLVKENVVFLPKLSLKQSITSAGGHYFVLINYARDQEVKGIQAGMSTITLECTHVSCFWWSMYDDKWFSKFCRESAHTQHGQNKIPIISCFCDTGNIFSAGSSQCSEGHLVDWSSFELETLQWFDLNDTNLFMAYIVLCLTMVFVALLVWSVRKDRLEYYECRTHVAPQLFSPWCTNNYIVCISTGVMPRCGTTAIPSITLIGDENFSFLISLEPLRGLFRTGSEVWFLLSTRVPLGNLLQAVISVDKTGNNRNWFISHMYLRHLETKKEWYFICDSWIPDTKTKKPFIIVDASSTPGSPGRLRLYAFIHHFRMHQLVVGSFFNMSNGYTKTPHVLLMWLTILLNFTIINAFMNLIRVQLRSDAAALRKKSSENVYTSATIYSVIITSLITYFLSLVFQRTNTISSLDSIDWKTEFHYESSREAGTRTAADKLPDIVDSNEDTRASEMTSELIDSPDPKLRSEAYKTTGLSSPESTDKQRSGEQSLMSERTKSQRLSYNKVSKGSRNLNTNSLSSASKLRVKRVGSPVDPESDRLRILAYHNYIELLENLAIAYPKGTWRKNIFTRHKASIRHSYPLIQTCLMMLPTIIFLSYFLAMNGYFLGRNWNFILSALAGLLAIIFLLHPFYIFLSLLMMEGLNLCRGDADVRLKACLEALYTKAKCTALGKLRPRRVVNFENSEIPPTMIRYSKLIAKASKKSTETVNSEESKTEKESGRADKIFTVMFILMIIFFINVQTGDIHSSYLQSQYIKRLCQVGRTEIILDTSLLMEDFWYKMRESFFSKPSYVLNSPQTTSTYKAVSNGRIQQYRVLNQTDCREKNPKLIEPLCHFDVENTEQDTRHFAFTWAKPTTKVVPSGPYKHTQTEPYVTINHFYPPGGYEVVYSIRDTKPVMIDYLESKNWVDFYTRAVKIDLALYNADTKMLTVIEHVFEFTSIGITQESIQVSTFPLIYSKDSTNMLFLMVILISVFNVAFGIADIILIHRRGFRKHFSTYFSWLNLLERIFSVCVIVGFLVKMSYTKRAVKDVQNVYFENKEATVYIDFAFATTITTFIQTSSCMMALVIFIKIILKSNNIPALSQFLMLVPPVFSLLYLPILTVMCFAYMGYGFFHDMEEFQSFLSAYFTTTNLMLNQNVIKEIVEYKILSVLYIVLYFSVMNYIVLNYFIVLLTEHYGRIMEERVEQETESLLQTFKKWYQAQKLEKTDLEDTKEQQDKEEEEEDDSLDNDYISLSPNSIGYGQLINYMNSLSEKNKDEKNTDEKNKDDKNKDKKNKDEKKKDEKNTDEKDKEQKKLDSSKKK</sequence>
<evidence type="ECO:0000256" key="6">
    <source>
        <dbReference type="PROSITE-ProRule" id="PRU00152"/>
    </source>
</evidence>
<dbReference type="InterPro" id="IPR016187">
    <property type="entry name" value="CTDL_fold"/>
</dbReference>
<feature type="transmembrane region" description="Helical" evidence="8">
    <location>
        <begin position="2179"/>
        <end position="2200"/>
    </location>
</feature>
<feature type="transmembrane region" description="Helical" evidence="8">
    <location>
        <begin position="1761"/>
        <end position="1782"/>
    </location>
</feature>
<dbReference type="OrthoDB" id="6631241at2759"/>
<feature type="domain" description="PLAT" evidence="11">
    <location>
        <begin position="1363"/>
        <end position="1479"/>
    </location>
</feature>
<evidence type="ECO:0000256" key="9">
    <source>
        <dbReference type="SAM" id="SignalP"/>
    </source>
</evidence>
<dbReference type="Pfam" id="PF20519">
    <property type="entry name" value="Polycystin_dom"/>
    <property type="match status" value="1"/>
</dbReference>
<feature type="compositionally biased region" description="Basic and acidic residues" evidence="7">
    <location>
        <begin position="1609"/>
        <end position="1631"/>
    </location>
</feature>
<evidence type="ECO:0000256" key="3">
    <source>
        <dbReference type="ARBA" id="ARBA00022692"/>
    </source>
</evidence>
<feature type="transmembrane region" description="Helical" evidence="8">
    <location>
        <begin position="1318"/>
        <end position="1336"/>
    </location>
</feature>
<dbReference type="Gene3D" id="1.10.287.70">
    <property type="match status" value="1"/>
</dbReference>
<feature type="transmembrane region" description="Helical" evidence="8">
    <location>
        <begin position="2144"/>
        <end position="2167"/>
    </location>
</feature>
<evidence type="ECO:0000313" key="13">
    <source>
        <dbReference type="RefSeq" id="XP_055860605.1"/>
    </source>
</evidence>
<feature type="compositionally biased region" description="Basic and acidic residues" evidence="7">
    <location>
        <begin position="2435"/>
        <end position="2484"/>
    </location>
</feature>
<dbReference type="Proteomes" id="UP001165740">
    <property type="component" value="Chromosome 11"/>
</dbReference>
<dbReference type="InterPro" id="IPR001304">
    <property type="entry name" value="C-type_lectin-like"/>
</dbReference>
<dbReference type="Pfam" id="PF01477">
    <property type="entry name" value="PLAT"/>
    <property type="match status" value="1"/>
</dbReference>
<dbReference type="PROSITE" id="PS50041">
    <property type="entry name" value="C_TYPE_LECTIN_2"/>
    <property type="match status" value="1"/>
</dbReference>
<dbReference type="PROSITE" id="PS50095">
    <property type="entry name" value="PLAT"/>
    <property type="match status" value="1"/>
</dbReference>
<dbReference type="PANTHER" id="PTHR10877:SF194">
    <property type="entry name" value="LOCATION OF VULVA DEFECTIVE 1"/>
    <property type="match status" value="1"/>
</dbReference>
<dbReference type="Pfam" id="PF00059">
    <property type="entry name" value="Lectin_C"/>
    <property type="match status" value="1"/>
</dbReference>
<dbReference type="InterPro" id="IPR016186">
    <property type="entry name" value="C-type_lectin-like/link_sf"/>
</dbReference>
<dbReference type="GO" id="GO:0005262">
    <property type="term" value="F:calcium channel activity"/>
    <property type="evidence" value="ECO:0007669"/>
    <property type="project" value="TreeGrafter"/>
</dbReference>
<accession>A0A9W2YD03</accession>
<gene>
    <name evidence="13" type="primary">LOC106059714</name>
</gene>
<comment type="caution">
    <text evidence="6">Lacks conserved residue(s) required for the propagation of feature annotation.</text>
</comment>
<proteinExistence type="inferred from homology"/>
<dbReference type="InterPro" id="IPR046791">
    <property type="entry name" value="Polycystin_dom"/>
</dbReference>
<evidence type="ECO:0000256" key="4">
    <source>
        <dbReference type="ARBA" id="ARBA00022989"/>
    </source>
</evidence>
<feature type="signal peptide" evidence="9">
    <location>
        <begin position="1"/>
        <end position="20"/>
    </location>
</feature>
<dbReference type="RefSeq" id="XP_055860605.1">
    <property type="nucleotide sequence ID" value="XM_056004630.1"/>
</dbReference>
<keyword evidence="4 8" id="KW-1133">Transmembrane helix</keyword>
<protein>
    <submittedName>
        <fullName evidence="13">Uncharacterized protein LOC106059714</fullName>
    </submittedName>
</protein>
<dbReference type="CDD" id="cd00037">
    <property type="entry name" value="CLECT"/>
    <property type="match status" value="1"/>
</dbReference>
<dbReference type="Gene3D" id="2.60.60.20">
    <property type="entry name" value="PLAT/LH2 domain"/>
    <property type="match status" value="1"/>
</dbReference>
<keyword evidence="3 8" id="KW-0812">Transmembrane</keyword>
<dbReference type="SMART" id="SM00034">
    <property type="entry name" value="CLECT"/>
    <property type="match status" value="1"/>
</dbReference>
<organism evidence="12 13">
    <name type="scientific">Biomphalaria glabrata</name>
    <name type="common">Bloodfluke planorb</name>
    <name type="synonym">Freshwater snail</name>
    <dbReference type="NCBI Taxonomy" id="6526"/>
    <lineage>
        <taxon>Eukaryota</taxon>
        <taxon>Metazoa</taxon>
        <taxon>Spiralia</taxon>
        <taxon>Lophotrochozoa</taxon>
        <taxon>Mollusca</taxon>
        <taxon>Gastropoda</taxon>
        <taxon>Heterobranchia</taxon>
        <taxon>Euthyneura</taxon>
        <taxon>Panpulmonata</taxon>
        <taxon>Hygrophila</taxon>
        <taxon>Lymnaeoidea</taxon>
        <taxon>Planorbidae</taxon>
        <taxon>Biomphalaria</taxon>
    </lineage>
</organism>
<evidence type="ECO:0000256" key="5">
    <source>
        <dbReference type="ARBA" id="ARBA00023136"/>
    </source>
</evidence>
<dbReference type="GeneID" id="106059714"/>
<dbReference type="InterPro" id="IPR036392">
    <property type="entry name" value="PLAT/LH2_dom_sf"/>
</dbReference>
<dbReference type="Gene3D" id="3.10.100.10">
    <property type="entry name" value="Mannose-Binding Protein A, subunit A"/>
    <property type="match status" value="1"/>
</dbReference>
<feature type="domain" description="C-type lectin" evidence="10">
    <location>
        <begin position="639"/>
        <end position="752"/>
    </location>
</feature>
<comment type="subcellular location">
    <subcellularLocation>
        <location evidence="1">Membrane</location>
        <topology evidence="1">Multi-pass membrane protein</topology>
    </subcellularLocation>
</comment>
<dbReference type="SUPFAM" id="SSF56436">
    <property type="entry name" value="C-type lectin-like"/>
    <property type="match status" value="1"/>
</dbReference>
<reference evidence="13" key="1">
    <citation type="submission" date="2025-08" db="UniProtKB">
        <authorList>
            <consortium name="RefSeq"/>
        </authorList>
    </citation>
    <scope>IDENTIFICATION</scope>
</reference>
<feature type="compositionally biased region" description="Polar residues" evidence="7">
    <location>
        <begin position="1110"/>
        <end position="1122"/>
    </location>
</feature>
<feature type="transmembrane region" description="Helical" evidence="8">
    <location>
        <begin position="2228"/>
        <end position="2254"/>
    </location>
</feature>
<feature type="transmembrane region" description="Helical" evidence="8">
    <location>
        <begin position="1521"/>
        <end position="1542"/>
    </location>
</feature>
<dbReference type="InterPro" id="IPR051223">
    <property type="entry name" value="Polycystin"/>
</dbReference>
<dbReference type="InterPro" id="IPR001024">
    <property type="entry name" value="PLAT/LH2_dom"/>
</dbReference>
<keyword evidence="5 8" id="KW-0472">Membrane</keyword>
<feature type="transmembrane region" description="Helical" evidence="8">
    <location>
        <begin position="2266"/>
        <end position="2292"/>
    </location>
</feature>
<keyword evidence="12" id="KW-1185">Reference proteome</keyword>